<proteinExistence type="inferred from homology"/>
<evidence type="ECO:0000256" key="3">
    <source>
        <dbReference type="ARBA" id="ARBA00023004"/>
    </source>
</evidence>
<evidence type="ECO:0000256" key="2">
    <source>
        <dbReference type="ARBA" id="ARBA00022723"/>
    </source>
</evidence>
<dbReference type="InterPro" id="IPR050669">
    <property type="entry name" value="Hemerythrin"/>
</dbReference>
<dbReference type="PANTHER" id="PTHR37164">
    <property type="entry name" value="BACTERIOHEMERYTHRIN"/>
    <property type="match status" value="1"/>
</dbReference>
<dbReference type="EMBL" id="JXBL01000001">
    <property type="protein sequence ID" value="KIE41512.1"/>
    <property type="molecule type" value="Genomic_DNA"/>
</dbReference>
<keyword evidence="2" id="KW-0479">Metal-binding</keyword>
<feature type="domain" description="Hemerythrin-like" evidence="4">
    <location>
        <begin position="9"/>
        <end position="122"/>
    </location>
</feature>
<accession>A0A0C1QLN5</accession>
<organism evidence="5 6">
    <name type="scientific">Geobacter soli</name>
    <dbReference type="NCBI Taxonomy" id="1510391"/>
    <lineage>
        <taxon>Bacteria</taxon>
        <taxon>Pseudomonadati</taxon>
        <taxon>Thermodesulfobacteriota</taxon>
        <taxon>Desulfuromonadia</taxon>
        <taxon>Geobacterales</taxon>
        <taxon>Geobacteraceae</taxon>
        <taxon>Geobacter</taxon>
    </lineage>
</organism>
<evidence type="ECO:0000313" key="6">
    <source>
        <dbReference type="Proteomes" id="UP000031433"/>
    </source>
</evidence>
<keyword evidence="6" id="KW-1185">Reference proteome</keyword>
<comment type="caution">
    <text evidence="5">The sequence shown here is derived from an EMBL/GenBank/DDBJ whole genome shotgun (WGS) entry which is preliminary data.</text>
</comment>
<dbReference type="RefSeq" id="WP_039643296.1">
    <property type="nucleotide sequence ID" value="NZ_JXBL01000001.1"/>
</dbReference>
<evidence type="ECO:0000256" key="1">
    <source>
        <dbReference type="ARBA" id="ARBA00010587"/>
    </source>
</evidence>
<evidence type="ECO:0000313" key="5">
    <source>
        <dbReference type="EMBL" id="KIE41512.1"/>
    </source>
</evidence>
<dbReference type="GO" id="GO:0046872">
    <property type="term" value="F:metal ion binding"/>
    <property type="evidence" value="ECO:0007669"/>
    <property type="project" value="UniProtKB-KW"/>
</dbReference>
<dbReference type="AlphaFoldDB" id="A0A0C1QLN5"/>
<reference evidence="5 6" key="1">
    <citation type="submission" date="2015-01" db="EMBL/GenBank/DDBJ databases">
        <title>Genome sequence of the anaerobic bacterium Geobacter soli GSS01, a dissimilatory Fe(III) reducer from soil.</title>
        <authorList>
            <person name="Yang G."/>
            <person name="Zhou S."/>
        </authorList>
    </citation>
    <scope>NUCLEOTIDE SEQUENCE [LARGE SCALE GENOMIC DNA]</scope>
    <source>
        <strain evidence="5 6">GSS01</strain>
    </source>
</reference>
<evidence type="ECO:0000259" key="4">
    <source>
        <dbReference type="Pfam" id="PF01814"/>
    </source>
</evidence>
<dbReference type="PANTHER" id="PTHR37164:SF1">
    <property type="entry name" value="BACTERIOHEMERYTHRIN"/>
    <property type="match status" value="1"/>
</dbReference>
<dbReference type="SUPFAM" id="SSF47188">
    <property type="entry name" value="Hemerythrin-like"/>
    <property type="match status" value="1"/>
</dbReference>
<dbReference type="InterPro" id="IPR012312">
    <property type="entry name" value="Hemerythrin-like"/>
</dbReference>
<gene>
    <name evidence="5" type="ORF">SE37_02135</name>
</gene>
<protein>
    <submittedName>
        <fullName evidence="5">Hemerythrin</fullName>
    </submittedName>
</protein>
<dbReference type="InterPro" id="IPR012827">
    <property type="entry name" value="Hemerythrin_metal-bd"/>
</dbReference>
<dbReference type="NCBIfam" id="TIGR02481">
    <property type="entry name" value="hemeryth_dom"/>
    <property type="match status" value="1"/>
</dbReference>
<sequence length="139" mass="16382">MWTDDLTVGIWEIDTQHRALFVQLEKLLDACMVGRELDEVVEMMVFLDDYVDSHFEAEERLQREAGYPEYERHRAEHLIFRATLERLKAELVESGVTRDFVLRVNQTLIDWLKTHIRSVDAAMSEFLLKKTGQPADMRL</sequence>
<name>A0A0C1QLN5_9BACT</name>
<dbReference type="NCBIfam" id="NF033749">
    <property type="entry name" value="bact_hemeryth"/>
    <property type="match status" value="1"/>
</dbReference>
<dbReference type="CDD" id="cd12107">
    <property type="entry name" value="Hemerythrin"/>
    <property type="match status" value="1"/>
</dbReference>
<comment type="similarity">
    <text evidence="1">Belongs to the hemerythrin family.</text>
</comment>
<keyword evidence="3" id="KW-0408">Iron</keyword>
<dbReference type="InterPro" id="IPR035938">
    <property type="entry name" value="Hemerythrin-like_sf"/>
</dbReference>
<dbReference type="Gene3D" id="1.20.120.50">
    <property type="entry name" value="Hemerythrin-like"/>
    <property type="match status" value="1"/>
</dbReference>
<dbReference type="Proteomes" id="UP000031433">
    <property type="component" value="Unassembled WGS sequence"/>
</dbReference>
<dbReference type="Pfam" id="PF01814">
    <property type="entry name" value="Hemerythrin"/>
    <property type="match status" value="1"/>
</dbReference>